<accession>A0A915ZSD4</accession>
<dbReference type="AlphaFoldDB" id="A0A915ZSD4"/>
<dbReference type="EMBL" id="CAGKOT010000053">
    <property type="protein sequence ID" value="CAB5385245.1"/>
    <property type="molecule type" value="Genomic_DNA"/>
</dbReference>
<comment type="caution">
    <text evidence="1">The sequence shown here is derived from an EMBL/GenBank/DDBJ whole genome shotgun (WGS) entry which is preliminary data.</text>
</comment>
<name>A0A915ZSD4_9GLOM</name>
<gene>
    <name evidence="1" type="ORF">CHRIB12_LOCUS19208</name>
</gene>
<protein>
    <submittedName>
        <fullName evidence="1">Uncharacterized protein</fullName>
    </submittedName>
</protein>
<evidence type="ECO:0000313" key="2">
    <source>
        <dbReference type="Proteomes" id="UP000684084"/>
    </source>
</evidence>
<organism evidence="1 2">
    <name type="scientific">Rhizophagus irregularis</name>
    <dbReference type="NCBI Taxonomy" id="588596"/>
    <lineage>
        <taxon>Eukaryota</taxon>
        <taxon>Fungi</taxon>
        <taxon>Fungi incertae sedis</taxon>
        <taxon>Mucoromycota</taxon>
        <taxon>Glomeromycotina</taxon>
        <taxon>Glomeromycetes</taxon>
        <taxon>Glomerales</taxon>
        <taxon>Glomeraceae</taxon>
        <taxon>Rhizophagus</taxon>
    </lineage>
</organism>
<dbReference type="OrthoDB" id="2403806at2759"/>
<dbReference type="VEuPathDB" id="FungiDB:RhiirFUN_002353"/>
<sequence length="351" mass="41385">MIIIYLISRYKQIDFNHVTIIKSIEFYDFELNMTICSENSEFRTNFINKDTPKPSQLGICQDIAIIAQYSPIWSNIGDITPFNTTFNNKPTPQYEAILKESYFPFNNNQYNKFLSDNNLLHLRFTSFQFHSSGKSDVLFEEKYLISNNLDPSYFFLYPGQAYLITFYPTVIIGDYYNKLELNPQLKQLPVGLNPNEINFGIRPHSEFFKYEEKKLAYIYTDLLADLGGFYNAVLGIFILFFGMQKLEPWGFAQKYLLSCIPCRKSFMKNLAKKYVSSAGIPLTEKVNERPDNSSLEERVQILETLLQDYYLDVYYLEKIRKVKINHKRLLEKYNNMERAERKNDENSEHED</sequence>
<proteinExistence type="predicted"/>
<reference evidence="1" key="1">
    <citation type="submission" date="2020-05" db="EMBL/GenBank/DDBJ databases">
        <authorList>
            <person name="Rincon C."/>
            <person name="Sanders R I."/>
            <person name="Robbins C."/>
            <person name="Chaturvedi A."/>
        </authorList>
    </citation>
    <scope>NUCLEOTIDE SEQUENCE</scope>
    <source>
        <strain evidence="1">CHB12</strain>
    </source>
</reference>
<evidence type="ECO:0000313" key="1">
    <source>
        <dbReference type="EMBL" id="CAB5385245.1"/>
    </source>
</evidence>
<dbReference type="Proteomes" id="UP000684084">
    <property type="component" value="Unassembled WGS sequence"/>
</dbReference>